<organism evidence="1">
    <name type="scientific">Pseudomonas sp. W17</name>
    <dbReference type="NCBI Taxonomy" id="3144407"/>
    <lineage>
        <taxon>Bacteria</taxon>
        <taxon>Pseudomonadati</taxon>
        <taxon>Pseudomonadota</taxon>
        <taxon>Gammaproteobacteria</taxon>
        <taxon>Pseudomonadales</taxon>
        <taxon>Pseudomonadaceae</taxon>
        <taxon>Pseudomonas</taxon>
    </lineage>
</organism>
<accession>A0AAU7WS25</accession>
<dbReference type="AlphaFoldDB" id="A0AAU7WS25"/>
<name>A0AAU7WS25_9PSED</name>
<dbReference type="RefSeq" id="WP_350403458.1">
    <property type="nucleotide sequence ID" value="NZ_CP158490.1"/>
</dbReference>
<reference evidence="1" key="1">
    <citation type="submission" date="2024-06" db="EMBL/GenBank/DDBJ databases">
        <authorList>
            <person name="Wu L."/>
        </authorList>
    </citation>
    <scope>NUCLEOTIDE SEQUENCE</scope>
    <source>
        <strain evidence="1">W17</strain>
    </source>
</reference>
<gene>
    <name evidence="1" type="ORF">ABCR88_21170</name>
</gene>
<evidence type="ECO:0000313" key="1">
    <source>
        <dbReference type="EMBL" id="XBY22011.1"/>
    </source>
</evidence>
<proteinExistence type="predicted"/>
<protein>
    <submittedName>
        <fullName evidence="1">Uncharacterized protein</fullName>
    </submittedName>
</protein>
<sequence>MNNLQSVGLKLDVGVLQFVPINIYVNDGVFDFNVFCALDSGFSGFLSEEFFCRLYRRDIERLISYFDIHVKGLVAGELAE</sequence>
<dbReference type="EMBL" id="CP158490">
    <property type="protein sequence ID" value="XBY22011.1"/>
    <property type="molecule type" value="Genomic_DNA"/>
</dbReference>